<evidence type="ECO:0000256" key="7">
    <source>
        <dbReference type="HAMAP-Rule" id="MF_00109"/>
    </source>
</evidence>
<dbReference type="InterPro" id="IPR027417">
    <property type="entry name" value="P-loop_NTPase"/>
</dbReference>
<feature type="binding site" evidence="7">
    <location>
        <position position="127"/>
    </location>
    <ligand>
        <name>ATP</name>
        <dbReference type="ChEBI" id="CHEBI:30616"/>
    </ligand>
</feature>
<dbReference type="InterPro" id="IPR031322">
    <property type="entry name" value="Shikimate/glucono_kinase"/>
</dbReference>
<evidence type="ECO:0000256" key="6">
    <source>
        <dbReference type="ARBA" id="ARBA00023141"/>
    </source>
</evidence>
<dbReference type="CDD" id="cd00464">
    <property type="entry name" value="SK"/>
    <property type="match status" value="1"/>
</dbReference>
<dbReference type="PRINTS" id="PR01100">
    <property type="entry name" value="SHIKIMTKNASE"/>
</dbReference>
<feature type="binding site" evidence="7">
    <location>
        <position position="143"/>
    </location>
    <ligand>
        <name>substrate</name>
    </ligand>
</feature>
<organism evidence="8 9">
    <name type="scientific">Leptospira soteropolitanensis</name>
    <dbReference type="NCBI Taxonomy" id="2950025"/>
    <lineage>
        <taxon>Bacteria</taxon>
        <taxon>Pseudomonadati</taxon>
        <taxon>Spirochaetota</taxon>
        <taxon>Spirochaetia</taxon>
        <taxon>Leptospirales</taxon>
        <taxon>Leptospiraceae</taxon>
        <taxon>Leptospira</taxon>
    </lineage>
</organism>
<evidence type="ECO:0000256" key="3">
    <source>
        <dbReference type="ARBA" id="ARBA00022741"/>
    </source>
</evidence>
<dbReference type="RefSeq" id="WP_265351805.1">
    <property type="nucleotide sequence ID" value="NZ_JAMQPL010000003.1"/>
</dbReference>
<sequence>MNIIFIGARGAGKSKVSRSLSKKTDFPVVSTDSIAVYETGGISIPSFVEKFGWKQFRELEYSILQKLENANEIILDCGGGILFDLDAEGNEIPSQRKLDLLRKIGRIVYLERGLEELIEKVKGDSTRPDLSKVTSYRSILEKRLPVYQEAAHFKLNLSKLTKEEAAERVLDWLGIKSK</sequence>
<dbReference type="EMBL" id="JAMQPL010000003">
    <property type="protein sequence ID" value="MCW7530424.1"/>
    <property type="molecule type" value="Genomic_DNA"/>
</dbReference>
<feature type="binding site" evidence="7">
    <location>
        <begin position="10"/>
        <end position="15"/>
    </location>
    <ligand>
        <name>ATP</name>
        <dbReference type="ChEBI" id="CHEBI:30616"/>
    </ligand>
</feature>
<dbReference type="GO" id="GO:0005524">
    <property type="term" value="F:ATP binding"/>
    <property type="evidence" value="ECO:0007669"/>
    <property type="project" value="UniProtKB-UniRule"/>
</dbReference>
<comment type="subcellular location">
    <subcellularLocation>
        <location evidence="7">Cytoplasm</location>
    </subcellularLocation>
</comment>
<dbReference type="GO" id="GO:0005829">
    <property type="term" value="C:cytosol"/>
    <property type="evidence" value="ECO:0007669"/>
    <property type="project" value="TreeGrafter"/>
</dbReference>
<dbReference type="SUPFAM" id="SSF52540">
    <property type="entry name" value="P-loop containing nucleoside triphosphate hydrolases"/>
    <property type="match status" value="1"/>
</dbReference>
<comment type="cofactor">
    <cofactor evidence="7">
        <name>Mg(2+)</name>
        <dbReference type="ChEBI" id="CHEBI:18420"/>
    </cofactor>
    <text evidence="7">Binds 1 Mg(2+) ion per subunit.</text>
</comment>
<keyword evidence="5 7" id="KW-0067">ATP-binding</keyword>
<evidence type="ECO:0000313" key="9">
    <source>
        <dbReference type="Proteomes" id="UP001208540"/>
    </source>
</evidence>
<keyword evidence="6 7" id="KW-0057">Aromatic amino acid biosynthesis</keyword>
<feature type="binding site" evidence="7">
    <location>
        <position position="32"/>
    </location>
    <ligand>
        <name>substrate</name>
    </ligand>
</feature>
<dbReference type="HAMAP" id="MF_00109">
    <property type="entry name" value="Shikimate_kinase"/>
    <property type="match status" value="1"/>
</dbReference>
<dbReference type="PANTHER" id="PTHR21087">
    <property type="entry name" value="SHIKIMATE KINASE"/>
    <property type="match status" value="1"/>
</dbReference>
<comment type="function">
    <text evidence="7">Catalyzes the specific phosphorylation of the 3-hydroxyl group of shikimic acid using ATP as a cosubstrate.</text>
</comment>
<evidence type="ECO:0000256" key="5">
    <source>
        <dbReference type="ARBA" id="ARBA00022840"/>
    </source>
</evidence>
<dbReference type="InterPro" id="IPR000623">
    <property type="entry name" value="Shikimate_kinase/TSH1"/>
</dbReference>
<comment type="caution">
    <text evidence="8">The sequence shown here is derived from an EMBL/GenBank/DDBJ whole genome shotgun (WGS) entry which is preliminary data.</text>
</comment>
<dbReference type="PANTHER" id="PTHR21087:SF16">
    <property type="entry name" value="SHIKIMATE KINASE 1, CHLOROPLASTIC"/>
    <property type="match status" value="1"/>
</dbReference>
<name>A0AAW5VC00_9LEPT</name>
<feature type="binding site" evidence="7">
    <location>
        <position position="79"/>
    </location>
    <ligand>
        <name>substrate</name>
    </ligand>
</feature>
<feature type="binding site" evidence="7">
    <location>
        <position position="14"/>
    </location>
    <ligand>
        <name>Mg(2+)</name>
        <dbReference type="ChEBI" id="CHEBI:18420"/>
    </ligand>
</feature>
<dbReference type="GO" id="GO:0008652">
    <property type="term" value="P:amino acid biosynthetic process"/>
    <property type="evidence" value="ECO:0007669"/>
    <property type="project" value="UniProtKB-KW"/>
</dbReference>
<keyword evidence="3 7" id="KW-0547">Nucleotide-binding</keyword>
<dbReference type="GO" id="GO:0009423">
    <property type="term" value="P:chorismate biosynthetic process"/>
    <property type="evidence" value="ECO:0007669"/>
    <property type="project" value="UniProtKB-UniRule"/>
</dbReference>
<comment type="caution">
    <text evidence="7">Lacks conserved residue(s) required for the propagation of feature annotation.</text>
</comment>
<comment type="catalytic activity">
    <reaction evidence="7">
        <text>shikimate + ATP = 3-phosphoshikimate + ADP + H(+)</text>
        <dbReference type="Rhea" id="RHEA:13121"/>
        <dbReference type="ChEBI" id="CHEBI:15378"/>
        <dbReference type="ChEBI" id="CHEBI:30616"/>
        <dbReference type="ChEBI" id="CHEBI:36208"/>
        <dbReference type="ChEBI" id="CHEBI:145989"/>
        <dbReference type="ChEBI" id="CHEBI:456216"/>
        <dbReference type="EC" id="2.7.1.71"/>
    </reaction>
</comment>
<evidence type="ECO:0000256" key="4">
    <source>
        <dbReference type="ARBA" id="ARBA00022777"/>
    </source>
</evidence>
<keyword evidence="7" id="KW-0479">Metal-binding</keyword>
<keyword evidence="7" id="KW-0963">Cytoplasm</keyword>
<dbReference type="Pfam" id="PF01202">
    <property type="entry name" value="SKI"/>
    <property type="match status" value="1"/>
</dbReference>
<dbReference type="Proteomes" id="UP001208540">
    <property type="component" value="Unassembled WGS sequence"/>
</dbReference>
<dbReference type="EC" id="2.7.1.71" evidence="7"/>
<dbReference type="GO" id="GO:0000287">
    <property type="term" value="F:magnesium ion binding"/>
    <property type="evidence" value="ECO:0007669"/>
    <property type="project" value="UniProtKB-UniRule"/>
</dbReference>
<evidence type="ECO:0000256" key="2">
    <source>
        <dbReference type="ARBA" id="ARBA00022679"/>
    </source>
</evidence>
<comment type="pathway">
    <text evidence="7">Metabolic intermediate biosynthesis; chorismate biosynthesis; chorismate from D-erythrose 4-phosphate and phosphoenolpyruvate: step 5/7.</text>
</comment>
<evidence type="ECO:0000256" key="1">
    <source>
        <dbReference type="ARBA" id="ARBA00022605"/>
    </source>
</evidence>
<keyword evidence="2 7" id="KW-0808">Transferase</keyword>
<keyword evidence="4 7" id="KW-0418">Kinase</keyword>
<dbReference type="AlphaFoldDB" id="A0AAW5VC00"/>
<gene>
    <name evidence="7" type="primary">aroK</name>
    <name evidence="8" type="ORF">ND862_09395</name>
</gene>
<dbReference type="GO" id="GO:0009073">
    <property type="term" value="P:aromatic amino acid family biosynthetic process"/>
    <property type="evidence" value="ECO:0007669"/>
    <property type="project" value="UniProtKB-KW"/>
</dbReference>
<feature type="binding site" evidence="7">
    <location>
        <position position="57"/>
    </location>
    <ligand>
        <name>substrate</name>
    </ligand>
</feature>
<comment type="subunit">
    <text evidence="7">Monomer.</text>
</comment>
<keyword evidence="7" id="KW-0460">Magnesium</keyword>
<keyword evidence="1 7" id="KW-0028">Amino-acid biosynthesis</keyword>
<dbReference type="GO" id="GO:0004765">
    <property type="term" value="F:shikimate kinase activity"/>
    <property type="evidence" value="ECO:0007669"/>
    <property type="project" value="UniProtKB-UniRule"/>
</dbReference>
<comment type="similarity">
    <text evidence="7">Belongs to the shikimate kinase family.</text>
</comment>
<accession>A0AAW5VC00</accession>
<evidence type="ECO:0000313" key="8">
    <source>
        <dbReference type="EMBL" id="MCW7530424.1"/>
    </source>
</evidence>
<protein>
    <recommendedName>
        <fullName evidence="7">Shikimate kinase</fullName>
        <shortName evidence="7">SK</shortName>
        <ecNumber evidence="7">2.7.1.71</ecNumber>
    </recommendedName>
</protein>
<dbReference type="Gene3D" id="3.40.50.300">
    <property type="entry name" value="P-loop containing nucleotide triphosphate hydrolases"/>
    <property type="match status" value="1"/>
</dbReference>
<reference evidence="8" key="1">
    <citation type="submission" date="2022-06" db="EMBL/GenBank/DDBJ databases">
        <title>Leptospira isolates from biofilms formed at urban environments.</title>
        <authorList>
            <person name="Ribeiro P.S."/>
            <person name="Sousa T."/>
            <person name="Carvalho N."/>
            <person name="Aburjaile F."/>
            <person name="Neves F."/>
            <person name="Oliveira D."/>
            <person name="Blanco L."/>
            <person name="Lima J."/>
            <person name="Costa F."/>
            <person name="Brenig B."/>
            <person name="Soares S."/>
            <person name="Ramos R."/>
            <person name="Goes-Neto A."/>
            <person name="Matiuzzi M."/>
            <person name="Azevedo V."/>
            <person name="Ristow P."/>
        </authorList>
    </citation>
    <scope>NUCLEOTIDE SEQUENCE</scope>
    <source>
        <strain evidence="8">VSF20</strain>
    </source>
</reference>
<proteinExistence type="inferred from homology"/>